<comment type="caution">
    <text evidence="6">The sequence shown here is derived from an EMBL/GenBank/DDBJ whole genome shotgun (WGS) entry which is preliminary data.</text>
</comment>
<feature type="region of interest" description="Disordered" evidence="4">
    <location>
        <begin position="416"/>
        <end position="444"/>
    </location>
</feature>
<feature type="region of interest" description="Disordered" evidence="4">
    <location>
        <begin position="1267"/>
        <end position="1335"/>
    </location>
</feature>
<dbReference type="InterPro" id="IPR013883">
    <property type="entry name" value="TF_Iwr1_dom"/>
</dbReference>
<evidence type="ECO:0000259" key="5">
    <source>
        <dbReference type="PROSITE" id="PS50934"/>
    </source>
</evidence>
<dbReference type="PROSITE" id="PS50934">
    <property type="entry name" value="SWIRM"/>
    <property type="match status" value="1"/>
</dbReference>
<feature type="compositionally biased region" description="Low complexity" evidence="4">
    <location>
        <begin position="43"/>
        <end position="55"/>
    </location>
</feature>
<reference evidence="6 7" key="1">
    <citation type="journal article" date="2020" name="Fungal Divers.">
        <title>Resolving the Mortierellaceae phylogeny through synthesis of multi-gene phylogenetics and phylogenomics.</title>
        <authorList>
            <person name="Vandepol N."/>
            <person name="Liber J."/>
            <person name="Desiro A."/>
            <person name="Na H."/>
            <person name="Kennedy M."/>
            <person name="Barry K."/>
            <person name="Grigoriev I.V."/>
            <person name="Miller A.N."/>
            <person name="O'Donnell K."/>
            <person name="Stajich J.E."/>
            <person name="Bonito G."/>
        </authorList>
    </citation>
    <scope>NUCLEOTIDE SEQUENCE [LARGE SCALE GENOMIC DNA]</scope>
    <source>
        <strain evidence="6 7">AD045</strain>
    </source>
</reference>
<feature type="compositionally biased region" description="Polar residues" evidence="4">
    <location>
        <begin position="1463"/>
        <end position="1475"/>
    </location>
</feature>
<name>A0ABQ7JZG8_9FUNG</name>
<dbReference type="InterPro" id="IPR036188">
    <property type="entry name" value="FAD/NAD-bd_sf"/>
</dbReference>
<dbReference type="Gene3D" id="1.10.10.10">
    <property type="entry name" value="Winged helix-like DNA-binding domain superfamily/Winged helix DNA-binding domain"/>
    <property type="match status" value="1"/>
</dbReference>
<dbReference type="InterPro" id="IPR036388">
    <property type="entry name" value="WH-like_DNA-bd_sf"/>
</dbReference>
<comment type="similarity">
    <text evidence="2">Belongs to the IWR1/SLC7A6OS family.</text>
</comment>
<accession>A0ABQ7JZG8</accession>
<feature type="compositionally biased region" description="Polar residues" evidence="4">
    <location>
        <begin position="1298"/>
        <end position="1308"/>
    </location>
</feature>
<dbReference type="InterPro" id="IPR002937">
    <property type="entry name" value="Amino_oxidase"/>
</dbReference>
<evidence type="ECO:0000256" key="2">
    <source>
        <dbReference type="ARBA" id="ARBA00010218"/>
    </source>
</evidence>
<evidence type="ECO:0000313" key="6">
    <source>
        <dbReference type="EMBL" id="KAG0287639.1"/>
    </source>
</evidence>
<feature type="region of interest" description="Disordered" evidence="4">
    <location>
        <begin position="1362"/>
        <end position="1504"/>
    </location>
</feature>
<feature type="domain" description="SWIRM" evidence="5">
    <location>
        <begin position="598"/>
        <end position="694"/>
    </location>
</feature>
<feature type="compositionally biased region" description="Basic and acidic residues" evidence="4">
    <location>
        <begin position="797"/>
        <end position="808"/>
    </location>
</feature>
<organism evidence="6 7">
    <name type="scientific">Linnemannia gamsii</name>
    <dbReference type="NCBI Taxonomy" id="64522"/>
    <lineage>
        <taxon>Eukaryota</taxon>
        <taxon>Fungi</taxon>
        <taxon>Fungi incertae sedis</taxon>
        <taxon>Mucoromycota</taxon>
        <taxon>Mortierellomycotina</taxon>
        <taxon>Mortierellomycetes</taxon>
        <taxon>Mortierellales</taxon>
        <taxon>Mortierellaceae</taxon>
        <taxon>Linnemannia</taxon>
    </lineage>
</organism>
<dbReference type="Proteomes" id="UP001194696">
    <property type="component" value="Unassembled WGS sequence"/>
</dbReference>
<dbReference type="PANTHER" id="PTHR10742:SF386">
    <property type="entry name" value="LYSINE-SPECIFIC HISTONE DEMETHYLASE 1A"/>
    <property type="match status" value="1"/>
</dbReference>
<evidence type="ECO:0000256" key="3">
    <source>
        <dbReference type="ARBA" id="ARBA00023002"/>
    </source>
</evidence>
<dbReference type="SUPFAM" id="SSF46689">
    <property type="entry name" value="Homeodomain-like"/>
    <property type="match status" value="1"/>
</dbReference>
<feature type="region of interest" description="Disordered" evidence="4">
    <location>
        <begin position="1"/>
        <end position="188"/>
    </location>
</feature>
<feature type="compositionally biased region" description="Acidic residues" evidence="4">
    <location>
        <begin position="482"/>
        <end position="500"/>
    </location>
</feature>
<keyword evidence="7" id="KW-1185">Reference proteome</keyword>
<evidence type="ECO:0000256" key="4">
    <source>
        <dbReference type="SAM" id="MobiDB-lite"/>
    </source>
</evidence>
<evidence type="ECO:0000256" key="1">
    <source>
        <dbReference type="ARBA" id="ARBA00005995"/>
    </source>
</evidence>
<dbReference type="Pfam" id="PF04433">
    <property type="entry name" value="SWIRM"/>
    <property type="match status" value="1"/>
</dbReference>
<feature type="region of interest" description="Disordered" evidence="4">
    <location>
        <begin position="482"/>
        <end position="598"/>
    </location>
</feature>
<dbReference type="SUPFAM" id="SSF54373">
    <property type="entry name" value="FAD-linked reductases, C-terminal domain"/>
    <property type="match status" value="1"/>
</dbReference>
<feature type="compositionally biased region" description="Basic and acidic residues" evidence="4">
    <location>
        <begin position="588"/>
        <end position="598"/>
    </location>
</feature>
<gene>
    <name evidence="6" type="ORF">BGZ96_008463</name>
</gene>
<proteinExistence type="inferred from homology"/>
<feature type="compositionally biased region" description="Polar residues" evidence="4">
    <location>
        <begin position="21"/>
        <end position="30"/>
    </location>
</feature>
<feature type="compositionally biased region" description="Low complexity" evidence="4">
    <location>
        <begin position="1487"/>
        <end position="1504"/>
    </location>
</feature>
<feature type="compositionally biased region" description="Low complexity" evidence="4">
    <location>
        <begin position="782"/>
        <end position="792"/>
    </location>
</feature>
<feature type="compositionally biased region" description="Low complexity" evidence="4">
    <location>
        <begin position="105"/>
        <end position="122"/>
    </location>
</feature>
<dbReference type="Pfam" id="PF08574">
    <property type="entry name" value="Iwr1"/>
    <property type="match status" value="1"/>
</dbReference>
<feature type="compositionally biased region" description="Polar residues" evidence="4">
    <location>
        <begin position="127"/>
        <end position="167"/>
    </location>
</feature>
<feature type="compositionally biased region" description="Polar residues" evidence="4">
    <location>
        <begin position="1"/>
        <end position="12"/>
    </location>
</feature>
<keyword evidence="3" id="KW-0560">Oxidoreductase</keyword>
<comment type="similarity">
    <text evidence="1">Belongs to the flavin monoamine oxidase family.</text>
</comment>
<feature type="region of interest" description="Disordered" evidence="4">
    <location>
        <begin position="694"/>
        <end position="720"/>
    </location>
</feature>
<feature type="compositionally biased region" description="Acidic residues" evidence="4">
    <location>
        <begin position="1380"/>
        <end position="1410"/>
    </location>
</feature>
<dbReference type="SUPFAM" id="SSF51905">
    <property type="entry name" value="FAD/NAD(P)-binding domain"/>
    <property type="match status" value="1"/>
</dbReference>
<evidence type="ECO:0000313" key="7">
    <source>
        <dbReference type="Proteomes" id="UP001194696"/>
    </source>
</evidence>
<protein>
    <recommendedName>
        <fullName evidence="5">SWIRM domain-containing protein</fullName>
    </recommendedName>
</protein>
<feature type="compositionally biased region" description="Low complexity" evidence="4">
    <location>
        <begin position="569"/>
        <end position="583"/>
    </location>
</feature>
<sequence>MADQQPHTQEASQEPMALDNSLATFTTTTARKLPPNPAVPTPSQSTSTSSSSSSSIFLRKKKPTVANIGSRPLLRPFNNSAIDYNNPGKFDPQPVKPASRGTAISTPGSTPSSDSSPAAGSPLPIFTTDSNSVISSTTPFTFDNNTPESRSNLPTNTKTLRESPSQSFRKRAGSFDPPTSSQANDEGLTILRIKRRRNEEPLDTLGKKNLLACTSELDVVQEQLEKLAGKKQRKTEDESQREKENTAAGLMPLPKVAPAVFRLATTVNKDLFKDPTQSSKLREKITNMAESSPRPRSRLMDRHTADYDERVQERRGELAATKREEARTARYRVINQKRSGYSTPDAKLPPKVKSSNEVAAEAQLDIFKMYDAIKEDEPKSKQQLAKEAEETDIMCNFLPMVREYLTISDRKAEPKISVDETAASGRISSASHRRGDTGGSSDSEDEYVYDIYYRDVNADHTKESQHRAIGSLLWFSDDENNFMNEDDSSDDDYEDSDSNAEDYYQNDYPEDELSDDAHPYELSTDDDDEDYISATGRGPGRPRGSTGRAKGGKSGGAAHPPTRRHRLFTATTTSSSATSSPSQHRQRSHQERREDQKLNDAAHASRLHAHGLCREEFELFQYHIGRSDLESYLKVRNTMLWLWREKPDEPLTLIRAFEGTKNFGLHHGLIAHVYEFLLRSGYINFGGCSFQDDEEAEEQREKANGRLGSSTHRHPKLTDSSTPRKTIVVIGSGIAGIGAAKQLENLFQYYAWKFAPELPPKVVVLEARSRVGGRMHSFELNTKSTATSASQAKKAKHELGEKNDQPTMSKAEKHCVDLGAQIITGFENGNPMEIIVRRQLKDLQLHFLVEETCDLFGHNGQLVPKAMDVRCETVFNDILDQACKLRDEDGVPKGLSVYLGDRVKMDGRGPGRVHSTDMPTLGHSMDYFIQTHPEFKSWSPQELGLIHWHYANLEFANATPLDQLSLRHWDQDDDYEFAGYHCMVKEGYGQVPVRLSQGLDVRLCQPVSLIERSTTSTDIAPHSHSRSDHEPIHIQCRDGTAYECSAAVVTVPLGVLKSGQIQFSPSLPDWKKQAIGNLGFGLLNKLVLVFDKPFWNTSVELFGYVGSGQEGSSGKEYNLKAYRSSRGKFYMYWNCIVVSGLPVLVTLMAGQSAYDCEHMSKEELVQEALDSLSLIHPEIKEIPTPVETIVTRWSQDEFAQGSYSFVGQRGTGDDYDRLSKSVDGQLYFAGEATSRQYPATAHGAYLSGLKVAKEILDSLIGPQAVHSRHNEDLHAQTKVEEDVSNKEKAENRQAHAGTESQEVSSNGSERSHLLSMEDAQTTDTPPPDAKTEPSLFMSLGHGFLIPKRRGRVSRSIVAEFVAERSEDDSESVDEAKDASEESEESEDSEDSEEEEEEDSDSEDEDDESMDEFVASKVKRASLKARGTPVKSTKAVPVKDTKFATAQVVEKRGPGRPRKHPRPSTSAAQPVTTTVSRPLAVASKVKTESNATSSTTTVTATSSTMKTRIRTTTTTTTTPAAATTGTAERGGGVYKRKLSLGSGDGGGGEAEKLVGGKSAPMRQTRARYEAHYLGNFQP</sequence>
<dbReference type="InterPro" id="IPR007526">
    <property type="entry name" value="SWIRM"/>
</dbReference>
<dbReference type="Pfam" id="PF01593">
    <property type="entry name" value="Amino_oxidase"/>
    <property type="match status" value="1"/>
</dbReference>
<feature type="region of interest" description="Disordered" evidence="4">
    <location>
        <begin position="1536"/>
        <end position="1560"/>
    </location>
</feature>
<dbReference type="EMBL" id="JAAAIM010000473">
    <property type="protein sequence ID" value="KAG0287639.1"/>
    <property type="molecule type" value="Genomic_DNA"/>
</dbReference>
<feature type="region of interest" description="Disordered" evidence="4">
    <location>
        <begin position="782"/>
        <end position="808"/>
    </location>
</feature>
<dbReference type="InterPro" id="IPR009057">
    <property type="entry name" value="Homeodomain-like_sf"/>
</dbReference>
<feature type="compositionally biased region" description="Basic and acidic residues" evidence="4">
    <location>
        <begin position="1268"/>
        <end position="1293"/>
    </location>
</feature>
<dbReference type="PANTHER" id="PTHR10742">
    <property type="entry name" value="FLAVIN MONOAMINE OXIDASE"/>
    <property type="match status" value="1"/>
</dbReference>
<dbReference type="Gene3D" id="3.90.660.10">
    <property type="match status" value="1"/>
</dbReference>
<dbReference type="InterPro" id="IPR050281">
    <property type="entry name" value="Flavin_monoamine_oxidase"/>
</dbReference>
<dbReference type="Gene3D" id="3.50.50.60">
    <property type="entry name" value="FAD/NAD(P)-binding domain"/>
    <property type="match status" value="1"/>
</dbReference>